<dbReference type="Proteomes" id="UP000281474">
    <property type="component" value="Unassembled WGS sequence"/>
</dbReference>
<evidence type="ECO:0000313" key="2">
    <source>
        <dbReference type="EMBL" id="RLV59516.1"/>
    </source>
</evidence>
<dbReference type="EMBL" id="QZEI01000032">
    <property type="protein sequence ID" value="RLV59516.1"/>
    <property type="molecule type" value="Genomic_DNA"/>
</dbReference>
<dbReference type="RefSeq" id="WP_121839178.1">
    <property type="nucleotide sequence ID" value="NZ_ML014781.1"/>
</dbReference>
<feature type="signal peptide" evidence="1">
    <location>
        <begin position="1"/>
        <end position="21"/>
    </location>
</feature>
<protein>
    <recommendedName>
        <fullName evidence="4">Outer membrane protein beta-barrel domain-containing protein</fullName>
    </recommendedName>
</protein>
<keyword evidence="1" id="KW-0732">Signal</keyword>
<proteinExistence type="predicted"/>
<gene>
    <name evidence="2" type="ORF">D5018_11645</name>
</gene>
<name>A0A3L8PW07_9GAMM</name>
<evidence type="ECO:0008006" key="4">
    <source>
        <dbReference type="Google" id="ProtNLM"/>
    </source>
</evidence>
<dbReference type="InterPro" id="IPR011250">
    <property type="entry name" value="OMP/PagP_B-barrel"/>
</dbReference>
<organism evidence="2 3">
    <name type="scientific">Parashewanella curva</name>
    <dbReference type="NCBI Taxonomy" id="2338552"/>
    <lineage>
        <taxon>Bacteria</taxon>
        <taxon>Pseudomonadati</taxon>
        <taxon>Pseudomonadota</taxon>
        <taxon>Gammaproteobacteria</taxon>
        <taxon>Alteromonadales</taxon>
        <taxon>Shewanellaceae</taxon>
        <taxon>Parashewanella</taxon>
    </lineage>
</organism>
<keyword evidence="3" id="KW-1185">Reference proteome</keyword>
<evidence type="ECO:0000313" key="3">
    <source>
        <dbReference type="Proteomes" id="UP000281474"/>
    </source>
</evidence>
<dbReference type="SUPFAM" id="SSF56925">
    <property type="entry name" value="OMPA-like"/>
    <property type="match status" value="1"/>
</dbReference>
<accession>A0A3L8PW07</accession>
<evidence type="ECO:0000256" key="1">
    <source>
        <dbReference type="SAM" id="SignalP"/>
    </source>
</evidence>
<reference evidence="2 3" key="1">
    <citation type="submission" date="2018-09" db="EMBL/GenBank/DDBJ databases">
        <title>Phylogeny of the Shewanellaceae, and recommendation for two new genera, Pseudoshewanella and Parashewanella.</title>
        <authorList>
            <person name="Wang G."/>
        </authorList>
    </citation>
    <scope>NUCLEOTIDE SEQUENCE [LARGE SCALE GENOMIC DNA]</scope>
    <source>
        <strain evidence="2 3">C51</strain>
    </source>
</reference>
<comment type="caution">
    <text evidence="2">The sequence shown here is derived from an EMBL/GenBank/DDBJ whole genome shotgun (WGS) entry which is preliminary data.</text>
</comment>
<dbReference type="AlphaFoldDB" id="A0A3L8PW07"/>
<sequence>MKLFKLALLPLALGLSFNAIADEKKSILSNSNVYAGYAMIDTSGLDPKGMTIGGGYQWDNGYYVSADYLDLKVTAFRRDVDTTFLNAVVGKQFEINESSVIDLDAGWQKAEAKVGSVKVDDSAFVITAKYKVEVVDGWMLKIGGKHTDGDTLLVAGTDYMFTNGFGLGFDLETKSGNSLMKFKASYRF</sequence>
<feature type="chain" id="PRO_5018333525" description="Outer membrane protein beta-barrel domain-containing protein" evidence="1">
    <location>
        <begin position="22"/>
        <end position="188"/>
    </location>
</feature>